<feature type="transmembrane region" description="Helical" evidence="1">
    <location>
        <begin position="247"/>
        <end position="268"/>
    </location>
</feature>
<comment type="caution">
    <text evidence="4">The sequence shown here is derived from an EMBL/GenBank/DDBJ whole genome shotgun (WGS) entry which is preliminary data.</text>
</comment>
<feature type="transmembrane region" description="Helical" evidence="1">
    <location>
        <begin position="122"/>
        <end position="140"/>
    </location>
</feature>
<sequence length="646" mass="75374">MRKTPKYRYYIYPLIIFLLCIIFTFFKLNWSSVGIYVNYLPTQETFNDDTLFGKPRAVRSDQFLVSLPIAVSQSINREPLINNDMGEGTNLGTQNLPIKNDFSLFKITNIGYYLLDNVELSYSLYCWLEFALFLLSTYLLILHLTKYNLTISIMGSLLFLFTPFFQWWNHFSTITWISFSIFFFLKIVDNLKSRSVLLYSFGFIYSVISFAMLLYLPFQIPLIYIAIIIAVATLIDKWKSIRSNFKLLFPILLSCILFIVFIIFLYIYSFQDLIEITTNTAYPGARFIQAGQGNFVSLFDGFYNILLQADANLAPFSNQSESSNFFLLFPPIVVWILYKNIILFKNLKKIDWLPILLSIISIFFIIWSFFPLPDFISKFSLLYLVPAGRLIIGFGYSSYLLIFYILSKDIYKCRNTKLDWIIAIILSLLYAIFMYFIGKELFSISPDFFSFPAILQPSVKIILVSSFILILLISLFRQHRRLFLTIFLIFAFLSSFLINPLQKGLDILINTDLAKYIQKTSENDDSIWLIYGTHVLAQYALANNAHILNGVHLYPQFEIWEIIDPEKLYFDYYNRYAHVIVSEKQENEDLVELLQSDAIMLNINPCDSKLKDLKVKYIITTAPLNDTTCLTKQESFGNVEVFFLQY</sequence>
<proteinExistence type="predicted"/>
<keyword evidence="1" id="KW-1133">Transmembrane helix</keyword>
<feature type="transmembrane region" description="Helical" evidence="1">
    <location>
        <begin position="147"/>
        <end position="165"/>
    </location>
</feature>
<evidence type="ECO:0000313" key="4">
    <source>
        <dbReference type="EMBL" id="KKP54871.1"/>
    </source>
</evidence>
<keyword evidence="1" id="KW-0472">Membrane</keyword>
<dbReference type="Pfam" id="PF24672">
    <property type="entry name" value="DUF7654"/>
    <property type="match status" value="1"/>
</dbReference>
<feature type="transmembrane region" description="Helical" evidence="1">
    <location>
        <begin position="195"/>
        <end position="212"/>
    </location>
</feature>
<dbReference type="EMBL" id="LBPI01000009">
    <property type="protein sequence ID" value="KKP54871.1"/>
    <property type="molecule type" value="Genomic_DNA"/>
</dbReference>
<evidence type="ECO:0000259" key="3">
    <source>
        <dbReference type="Pfam" id="PF24677"/>
    </source>
</evidence>
<protein>
    <recommendedName>
        <fullName evidence="6">Glycosyltransferase RgtA/B/C/D-like domain-containing protein</fullName>
    </recommendedName>
</protein>
<evidence type="ECO:0000313" key="5">
    <source>
        <dbReference type="Proteomes" id="UP000034488"/>
    </source>
</evidence>
<reference evidence="4 5" key="1">
    <citation type="journal article" date="2015" name="Nature">
        <title>rRNA introns, odd ribosomes, and small enigmatic genomes across a large radiation of phyla.</title>
        <authorList>
            <person name="Brown C.T."/>
            <person name="Hug L.A."/>
            <person name="Thomas B.C."/>
            <person name="Sharon I."/>
            <person name="Castelle C.J."/>
            <person name="Singh A."/>
            <person name="Wilkins M.J."/>
            <person name="Williams K.H."/>
            <person name="Banfield J.F."/>
        </authorList>
    </citation>
    <scope>NUCLEOTIDE SEQUENCE [LARGE SCALE GENOMIC DNA]</scope>
</reference>
<keyword evidence="1" id="KW-0812">Transmembrane</keyword>
<feature type="transmembrane region" description="Helical" evidence="1">
    <location>
        <begin position="322"/>
        <end position="338"/>
    </location>
</feature>
<feature type="transmembrane region" description="Helical" evidence="1">
    <location>
        <begin position="218"/>
        <end position="235"/>
    </location>
</feature>
<dbReference type="Proteomes" id="UP000034488">
    <property type="component" value="Unassembled WGS sequence"/>
</dbReference>
<evidence type="ECO:0008006" key="6">
    <source>
        <dbReference type="Google" id="ProtNLM"/>
    </source>
</evidence>
<feature type="transmembrane region" description="Helical" evidence="1">
    <location>
        <begin position="418"/>
        <end position="437"/>
    </location>
</feature>
<feature type="transmembrane region" description="Helical" evidence="1">
    <location>
        <begin position="482"/>
        <end position="501"/>
    </location>
</feature>
<dbReference type="InterPro" id="IPR056074">
    <property type="entry name" value="DUF7657"/>
</dbReference>
<dbReference type="InterPro" id="IPR056071">
    <property type="entry name" value="DUF7654"/>
</dbReference>
<dbReference type="Pfam" id="PF24677">
    <property type="entry name" value="DUF7657"/>
    <property type="match status" value="1"/>
</dbReference>
<name>A0A0G0ATW7_9BACT</name>
<evidence type="ECO:0000259" key="2">
    <source>
        <dbReference type="Pfam" id="PF24672"/>
    </source>
</evidence>
<organism evidence="4 5">
    <name type="scientific">candidate division WS6 bacterium GW2011_GWB1_33_6</name>
    <dbReference type="NCBI Taxonomy" id="1619088"/>
    <lineage>
        <taxon>Bacteria</taxon>
        <taxon>Candidatus Dojkabacteria</taxon>
    </lineage>
</organism>
<accession>A0A0G0ATW7</accession>
<gene>
    <name evidence="4" type="ORF">UR47_C0009G0014</name>
</gene>
<dbReference type="AlphaFoldDB" id="A0A0G0ATW7"/>
<feature type="transmembrane region" description="Helical" evidence="1">
    <location>
        <begin position="457"/>
        <end position="475"/>
    </location>
</feature>
<feature type="transmembrane region" description="Helical" evidence="1">
    <location>
        <begin position="382"/>
        <end position="406"/>
    </location>
</feature>
<feature type="domain" description="DUF7654" evidence="2">
    <location>
        <begin position="510"/>
        <end position="629"/>
    </location>
</feature>
<feature type="domain" description="DUF7657" evidence="3">
    <location>
        <begin position="14"/>
        <end position="407"/>
    </location>
</feature>
<feature type="transmembrane region" description="Helical" evidence="1">
    <location>
        <begin position="171"/>
        <end position="188"/>
    </location>
</feature>
<evidence type="ECO:0000256" key="1">
    <source>
        <dbReference type="SAM" id="Phobius"/>
    </source>
</evidence>
<feature type="transmembrane region" description="Helical" evidence="1">
    <location>
        <begin position="7"/>
        <end position="26"/>
    </location>
</feature>
<feature type="transmembrane region" description="Helical" evidence="1">
    <location>
        <begin position="350"/>
        <end position="370"/>
    </location>
</feature>